<dbReference type="InterPro" id="IPR005153">
    <property type="entry name" value="MbtH-like_dom"/>
</dbReference>
<dbReference type="SUPFAM" id="SSF160582">
    <property type="entry name" value="MbtH-like"/>
    <property type="match status" value="1"/>
</dbReference>
<proteinExistence type="predicted"/>
<dbReference type="Gene3D" id="3.90.820.10">
    <property type="entry name" value="Structural Genomics, Unknown Function 30-nov-00 1gh9 Mol_id"/>
    <property type="match status" value="1"/>
</dbReference>
<dbReference type="PANTHER" id="PTHR38444">
    <property type="entry name" value="ENTEROBACTIN BIOSYNTHESIS PROTEIN YBDZ"/>
    <property type="match status" value="1"/>
</dbReference>
<dbReference type="InterPro" id="IPR038020">
    <property type="entry name" value="MbtH-like_sf"/>
</dbReference>
<dbReference type="GO" id="GO:0019290">
    <property type="term" value="P:siderophore biosynthetic process"/>
    <property type="evidence" value="ECO:0007669"/>
    <property type="project" value="TreeGrafter"/>
</dbReference>
<dbReference type="InterPro" id="IPR037407">
    <property type="entry name" value="MLP_fam"/>
</dbReference>
<dbReference type="Pfam" id="PF03621">
    <property type="entry name" value="MbtH"/>
    <property type="match status" value="1"/>
</dbReference>
<evidence type="ECO:0000259" key="1">
    <source>
        <dbReference type="SMART" id="SM00923"/>
    </source>
</evidence>
<dbReference type="EMBL" id="LT559118">
    <property type="protein sequence ID" value="SBO97720.1"/>
    <property type="molecule type" value="Genomic_DNA"/>
</dbReference>
<gene>
    <name evidence="2" type="ORF">BN4615_P7236</name>
</gene>
<feature type="domain" description="MbtH-like" evidence="1">
    <location>
        <begin position="3"/>
        <end position="53"/>
    </location>
</feature>
<organism evidence="2">
    <name type="scientific">Nonomuraea gerenzanensis</name>
    <dbReference type="NCBI Taxonomy" id="93944"/>
    <lineage>
        <taxon>Bacteria</taxon>
        <taxon>Bacillati</taxon>
        <taxon>Actinomycetota</taxon>
        <taxon>Actinomycetes</taxon>
        <taxon>Streptosporangiales</taxon>
        <taxon>Streptosporangiaceae</taxon>
        <taxon>Nonomuraea</taxon>
    </lineage>
</organism>
<protein>
    <submittedName>
        <fullName evidence="2">MbtH protein</fullName>
    </submittedName>
</protein>
<reference evidence="2" key="1">
    <citation type="submission" date="2016-04" db="EMBL/GenBank/DDBJ databases">
        <authorList>
            <person name="Evans L.H."/>
            <person name="Alamgir A."/>
            <person name="Owens N."/>
            <person name="Weber N.D."/>
            <person name="Virtaneva K."/>
            <person name="Barbian K."/>
            <person name="Babar A."/>
            <person name="Rosenke K."/>
        </authorList>
    </citation>
    <scope>NUCLEOTIDE SEQUENCE</scope>
    <source>
        <strain evidence="2">Nono1</strain>
    </source>
</reference>
<dbReference type="GO" id="GO:0005829">
    <property type="term" value="C:cytosol"/>
    <property type="evidence" value="ECO:0007669"/>
    <property type="project" value="TreeGrafter"/>
</dbReference>
<dbReference type="SMART" id="SM00923">
    <property type="entry name" value="MbtH"/>
    <property type="match status" value="1"/>
</dbReference>
<dbReference type="PANTHER" id="PTHR38444:SF1">
    <property type="entry name" value="ENTEROBACTIN BIOSYNTHESIS PROTEIN YBDZ"/>
    <property type="match status" value="1"/>
</dbReference>
<accession>A0A1M4EFX9</accession>
<dbReference type="AlphaFoldDB" id="A0A1M4EFX9"/>
<name>A0A1M4EFX9_9ACTN</name>
<evidence type="ECO:0000313" key="2">
    <source>
        <dbReference type="EMBL" id="SBO97720.1"/>
    </source>
</evidence>
<sequence>MSSLADDPAEHFLVVVNEEGRHSLWPQLTTPPSGWTPVHGPDDRAGCLAYIEEHWTDLRPLGLLSRLAEPGGPRGNARPS</sequence>